<protein>
    <submittedName>
        <fullName evidence="1">Uncharacterized protein</fullName>
    </submittedName>
</protein>
<dbReference type="RefSeq" id="XP_024405592.1">
    <property type="nucleotide sequence ID" value="XM_024549643.1"/>
</dbReference>
<name>A0A2P4ZMM6_9HYPO</name>
<evidence type="ECO:0000313" key="2">
    <source>
        <dbReference type="Proteomes" id="UP000054821"/>
    </source>
</evidence>
<dbReference type="Proteomes" id="UP000054821">
    <property type="component" value="Unassembled WGS sequence"/>
</dbReference>
<accession>A0A2P4ZMM6</accession>
<keyword evidence="2" id="KW-1185">Reference proteome</keyword>
<organism evidence="1 2">
    <name type="scientific">Trichoderma gamsii</name>
    <dbReference type="NCBI Taxonomy" id="398673"/>
    <lineage>
        <taxon>Eukaryota</taxon>
        <taxon>Fungi</taxon>
        <taxon>Dikarya</taxon>
        <taxon>Ascomycota</taxon>
        <taxon>Pezizomycotina</taxon>
        <taxon>Sordariomycetes</taxon>
        <taxon>Hypocreomycetidae</taxon>
        <taxon>Hypocreales</taxon>
        <taxon>Hypocreaceae</taxon>
        <taxon>Trichoderma</taxon>
    </lineage>
</organism>
<comment type="caution">
    <text evidence="1">The sequence shown here is derived from an EMBL/GenBank/DDBJ whole genome shotgun (WGS) entry which is preliminary data.</text>
</comment>
<gene>
    <name evidence="1" type="ORF">TGAM01_v205435</name>
</gene>
<sequence>MLVSTLRAEGPATDKAGCQLGLHDMHLHTCSMAAFRYISYHSHSVSADQAVAALGGFSSEEDEEDDEPPIAEFFLFRYGDTAVDYLLQPPPTVSTR</sequence>
<reference evidence="1 2" key="1">
    <citation type="journal article" date="2016" name="Genome Announc.">
        <title>Draft Whole-Genome Sequence of Trichoderma gamsii T6085, a Promising Biocontrol Agent of Fusarium Head Blight on Wheat.</title>
        <authorList>
            <person name="Baroncelli R."/>
            <person name="Zapparata A."/>
            <person name="Piaggeschi G."/>
            <person name="Sarrocco S."/>
            <person name="Vannacci G."/>
        </authorList>
    </citation>
    <scope>NUCLEOTIDE SEQUENCE [LARGE SCALE GENOMIC DNA]</scope>
    <source>
        <strain evidence="1 2">T6085</strain>
    </source>
</reference>
<dbReference type="AlphaFoldDB" id="A0A2P4ZMM6"/>
<evidence type="ECO:0000313" key="1">
    <source>
        <dbReference type="EMBL" id="PON25550.1"/>
    </source>
</evidence>
<proteinExistence type="predicted"/>
<dbReference type="GeneID" id="36347584"/>
<dbReference type="EMBL" id="JPDN02000017">
    <property type="protein sequence ID" value="PON25550.1"/>
    <property type="molecule type" value="Genomic_DNA"/>
</dbReference>